<gene>
    <name evidence="5" type="ORF">GOMPHAMPRED_001971</name>
</gene>
<evidence type="ECO:0000313" key="6">
    <source>
        <dbReference type="Proteomes" id="UP000664169"/>
    </source>
</evidence>
<dbReference type="Proteomes" id="UP000664169">
    <property type="component" value="Unassembled WGS sequence"/>
</dbReference>
<keyword evidence="2" id="KW-0539">Nucleus</keyword>
<feature type="region of interest" description="Disordered" evidence="3">
    <location>
        <begin position="114"/>
        <end position="213"/>
    </location>
</feature>
<evidence type="ECO:0000256" key="3">
    <source>
        <dbReference type="SAM" id="MobiDB-lite"/>
    </source>
</evidence>
<feature type="compositionally biased region" description="Polar residues" evidence="3">
    <location>
        <begin position="163"/>
        <end position="174"/>
    </location>
</feature>
<evidence type="ECO:0000313" key="5">
    <source>
        <dbReference type="EMBL" id="CAF9920076.1"/>
    </source>
</evidence>
<dbReference type="InterPro" id="IPR019331">
    <property type="entry name" value="FAM192A/Fyv6_N"/>
</dbReference>
<dbReference type="PANTHER" id="PTHR13495:SF0">
    <property type="entry name" value="PSME3-INTERACTING PROTEIN"/>
    <property type="match status" value="1"/>
</dbReference>
<protein>
    <recommendedName>
        <fullName evidence="4">FAM192A/Fyv6 N-terminal domain-containing protein</fullName>
    </recommendedName>
</protein>
<dbReference type="OrthoDB" id="75807at2759"/>
<name>A0A8H3FFS0_9LECA</name>
<reference evidence="5" key="1">
    <citation type="submission" date="2021-03" db="EMBL/GenBank/DDBJ databases">
        <authorList>
            <person name="Tagirdzhanova G."/>
        </authorList>
    </citation>
    <scope>NUCLEOTIDE SEQUENCE</scope>
</reference>
<dbReference type="InterPro" id="IPR039845">
    <property type="entry name" value="FAM192A"/>
</dbReference>
<feature type="domain" description="FAM192A/Fyv6 N-terminal" evidence="4">
    <location>
        <begin position="5"/>
        <end position="109"/>
    </location>
</feature>
<dbReference type="EMBL" id="CAJPDQ010000015">
    <property type="protein sequence ID" value="CAF9920076.1"/>
    <property type="molecule type" value="Genomic_DNA"/>
</dbReference>
<organism evidence="5 6">
    <name type="scientific">Gomphillus americanus</name>
    <dbReference type="NCBI Taxonomy" id="1940652"/>
    <lineage>
        <taxon>Eukaryota</taxon>
        <taxon>Fungi</taxon>
        <taxon>Dikarya</taxon>
        <taxon>Ascomycota</taxon>
        <taxon>Pezizomycotina</taxon>
        <taxon>Lecanoromycetes</taxon>
        <taxon>OSLEUM clade</taxon>
        <taxon>Ostropomycetidae</taxon>
        <taxon>Ostropales</taxon>
        <taxon>Graphidaceae</taxon>
        <taxon>Gomphilloideae</taxon>
        <taxon>Gomphillus</taxon>
    </lineage>
</organism>
<evidence type="ECO:0000256" key="2">
    <source>
        <dbReference type="ARBA" id="ARBA00023242"/>
    </source>
</evidence>
<dbReference type="Pfam" id="PF10187">
    <property type="entry name" value="FAM192A_Fyv6_N"/>
    <property type="match status" value="1"/>
</dbReference>
<dbReference type="GO" id="GO:0005634">
    <property type="term" value="C:nucleus"/>
    <property type="evidence" value="ECO:0007669"/>
    <property type="project" value="UniProtKB-SubCell"/>
</dbReference>
<feature type="compositionally biased region" description="Polar residues" evidence="3">
    <location>
        <begin position="114"/>
        <end position="125"/>
    </location>
</feature>
<evidence type="ECO:0000256" key="1">
    <source>
        <dbReference type="ARBA" id="ARBA00004123"/>
    </source>
</evidence>
<proteinExistence type="predicted"/>
<comment type="caution">
    <text evidence="5">The sequence shown here is derived from an EMBL/GenBank/DDBJ whole genome shotgun (WGS) entry which is preliminary data.</text>
</comment>
<keyword evidence="6" id="KW-1185">Reference proteome</keyword>
<dbReference type="AlphaFoldDB" id="A0A8H3FFS0"/>
<comment type="subcellular location">
    <subcellularLocation>
        <location evidence="1">Nucleus</location>
    </subcellularLocation>
</comment>
<sequence>MSEKFVPAGSLDQITDRDNEWLQARQELVAKQKEREAINPEHDGKTLFEVLQANKAAKEEAFQESIKLKNQFRALNDDEVEFLDSQAEAARAKEQAVRQETNKQLELFRQKQSLASKTASVSFTDKSNEAIEDNDTDWTTSKKRKRVKQKESVRAVKLPRSSEMLSKSEMNNDAPQEEELPAPIMAKSSDGKGSVANKQGVSLVGYGSDEDSD</sequence>
<dbReference type="PANTHER" id="PTHR13495">
    <property type="entry name" value="NEFA-INTERACTING NUCLEAR PROTEIN NIP30"/>
    <property type="match status" value="1"/>
</dbReference>
<accession>A0A8H3FFS0</accession>
<evidence type="ECO:0000259" key="4">
    <source>
        <dbReference type="Pfam" id="PF10187"/>
    </source>
</evidence>